<organism evidence="1 2">
    <name type="scientific">Nelumbo nucifera</name>
    <name type="common">Sacred lotus</name>
    <dbReference type="NCBI Taxonomy" id="4432"/>
    <lineage>
        <taxon>Eukaryota</taxon>
        <taxon>Viridiplantae</taxon>
        <taxon>Streptophyta</taxon>
        <taxon>Embryophyta</taxon>
        <taxon>Tracheophyta</taxon>
        <taxon>Spermatophyta</taxon>
        <taxon>Magnoliopsida</taxon>
        <taxon>Proteales</taxon>
        <taxon>Nelumbonaceae</taxon>
        <taxon>Nelumbo</taxon>
    </lineage>
</organism>
<protein>
    <submittedName>
        <fullName evidence="1">Uncharacterized protein</fullName>
    </submittedName>
</protein>
<comment type="caution">
    <text evidence="1">The sequence shown here is derived from an EMBL/GenBank/DDBJ whole genome shotgun (WGS) entry which is preliminary data.</text>
</comment>
<name>A0A822YDX7_NELNU</name>
<evidence type="ECO:0000313" key="1">
    <source>
        <dbReference type="EMBL" id="DAD30687.1"/>
    </source>
</evidence>
<gene>
    <name evidence="1" type="ORF">HUJ06_009538</name>
</gene>
<proteinExistence type="predicted"/>
<keyword evidence="2" id="KW-1185">Reference proteome</keyword>
<accession>A0A822YDX7</accession>
<reference evidence="1 2" key="1">
    <citation type="journal article" date="2020" name="Mol. Biol. Evol.">
        <title>Distinct Expression and Methylation Patterns for Genes with Different Fates following a Single Whole-Genome Duplication in Flowering Plants.</title>
        <authorList>
            <person name="Shi T."/>
            <person name="Rahmani R.S."/>
            <person name="Gugger P.F."/>
            <person name="Wang M."/>
            <person name="Li H."/>
            <person name="Zhang Y."/>
            <person name="Li Z."/>
            <person name="Wang Q."/>
            <person name="Van de Peer Y."/>
            <person name="Marchal K."/>
            <person name="Chen J."/>
        </authorList>
    </citation>
    <scope>NUCLEOTIDE SEQUENCE [LARGE SCALE GENOMIC DNA]</scope>
    <source>
        <tissue evidence="1">Leaf</tissue>
    </source>
</reference>
<sequence>MPQHVQEIQDKLTKGTVECMICYDMVRTPEVHSNMVLFLLLLHFPSQLYQEMGSSTDFY</sequence>
<dbReference type="Proteomes" id="UP000607653">
    <property type="component" value="Unassembled WGS sequence"/>
</dbReference>
<dbReference type="EMBL" id="DUZY01000003">
    <property type="protein sequence ID" value="DAD30687.1"/>
    <property type="molecule type" value="Genomic_DNA"/>
</dbReference>
<evidence type="ECO:0000313" key="2">
    <source>
        <dbReference type="Proteomes" id="UP000607653"/>
    </source>
</evidence>
<dbReference type="AlphaFoldDB" id="A0A822YDX7"/>